<gene>
    <name evidence="2" type="ORF">GCM10011591_23160</name>
</gene>
<dbReference type="RefSeq" id="WP_188828906.1">
    <property type="nucleotide sequence ID" value="NZ_BMMW01000002.1"/>
</dbReference>
<keyword evidence="1" id="KW-1133">Transmembrane helix</keyword>
<keyword evidence="3" id="KW-1185">Reference proteome</keyword>
<dbReference type="InterPro" id="IPR019662">
    <property type="entry name" value="DUF2516"/>
</dbReference>
<dbReference type="EMBL" id="BMMW01000002">
    <property type="protein sequence ID" value="GGK50977.1"/>
    <property type="molecule type" value="Genomic_DNA"/>
</dbReference>
<evidence type="ECO:0000313" key="3">
    <source>
        <dbReference type="Proteomes" id="UP000612956"/>
    </source>
</evidence>
<dbReference type="Pfam" id="PF10724">
    <property type="entry name" value="DUF2516"/>
    <property type="match status" value="1"/>
</dbReference>
<reference evidence="2" key="2">
    <citation type="submission" date="2020-09" db="EMBL/GenBank/DDBJ databases">
        <authorList>
            <person name="Sun Q."/>
            <person name="Zhou Y."/>
        </authorList>
    </citation>
    <scope>NUCLEOTIDE SEQUENCE</scope>
    <source>
        <strain evidence="2">CGMCC 4.7278</strain>
    </source>
</reference>
<accession>A0A917V8R6</accession>
<keyword evidence="1" id="KW-0472">Membrane</keyword>
<sequence length="102" mass="10768">MDSVAIAFGIQAALMWLIWLVALGMTVFALVHAVRQRQDAFTATGKLSKPAWLAILAGSLLLLLLAAGSFGLLAFIAVVASGVYLADVRPKVDEIQRGGSGW</sequence>
<dbReference type="Proteomes" id="UP000612956">
    <property type="component" value="Unassembled WGS sequence"/>
</dbReference>
<protein>
    <submittedName>
        <fullName evidence="2">Membrane protein</fullName>
    </submittedName>
</protein>
<name>A0A917V8R6_9NOCA</name>
<comment type="caution">
    <text evidence="2">The sequence shown here is derived from an EMBL/GenBank/DDBJ whole genome shotgun (WGS) entry which is preliminary data.</text>
</comment>
<keyword evidence="1" id="KW-0812">Transmembrane</keyword>
<evidence type="ECO:0000256" key="1">
    <source>
        <dbReference type="SAM" id="Phobius"/>
    </source>
</evidence>
<organism evidence="2 3">
    <name type="scientific">Nocardia camponoti</name>
    <dbReference type="NCBI Taxonomy" id="1616106"/>
    <lineage>
        <taxon>Bacteria</taxon>
        <taxon>Bacillati</taxon>
        <taxon>Actinomycetota</taxon>
        <taxon>Actinomycetes</taxon>
        <taxon>Mycobacteriales</taxon>
        <taxon>Nocardiaceae</taxon>
        <taxon>Nocardia</taxon>
    </lineage>
</organism>
<proteinExistence type="predicted"/>
<feature type="transmembrane region" description="Helical" evidence="1">
    <location>
        <begin position="52"/>
        <end position="85"/>
    </location>
</feature>
<evidence type="ECO:0000313" key="2">
    <source>
        <dbReference type="EMBL" id="GGK50977.1"/>
    </source>
</evidence>
<feature type="transmembrane region" description="Helical" evidence="1">
    <location>
        <begin position="6"/>
        <end position="31"/>
    </location>
</feature>
<dbReference type="AlphaFoldDB" id="A0A917V8R6"/>
<reference evidence="2" key="1">
    <citation type="journal article" date="2014" name="Int. J. Syst. Evol. Microbiol.">
        <title>Complete genome sequence of Corynebacterium casei LMG S-19264T (=DSM 44701T), isolated from a smear-ripened cheese.</title>
        <authorList>
            <consortium name="US DOE Joint Genome Institute (JGI-PGF)"/>
            <person name="Walter F."/>
            <person name="Albersmeier A."/>
            <person name="Kalinowski J."/>
            <person name="Ruckert C."/>
        </authorList>
    </citation>
    <scope>NUCLEOTIDE SEQUENCE</scope>
    <source>
        <strain evidence="2">CGMCC 4.7278</strain>
    </source>
</reference>